<sequence>MPFGDSESFCKKQRLLFSPQKTPLPHQHPGNKRAKQRDAVNSTGMKTLQSAQEQSTTQISQDSQSEQQNNHKTEAPVADSSSISASSNDGRKVSRQDIELVQNLIERCLQLYMNRDEVVKTLLTRARIDPGFTTLVWQKLEEENADFFRAYYIRLKLKKQILLFNHLLEHQYHLMKYPVPSKVPLVPMQNGMHPMPVNNLPMGYPVLQQTPMPAPGQPHLDSMSCGISSCHVVNGVPAPGNFHPIRMNSGNDMMMGNSAADTAHAVPPSSAISSMSEMPVSPTSVTSSGHFPFTTSDMSGIGVDSSALDTAFSDVASSVGLQLGPDGGAGNSRSLDHFQWNFSLSDLTEDLSNLGDLGALGNYPGSPFLPSDSEILLDSPENEDIVEDFFADSVPGPPSQSDEEKFQDWSSGKSLSSEQQYSNENGFYARKTRQIFFSVWDTIRRGWEMVSERIRSLKKPLRFDTRGARRAKEPGPKKKILDPQGPFLQKWNKIIMIVCVLAVAIDPLFFYIPWINSKDKCLDVDKKMQTAACILRTLIDVLYVFRILFQFRTGFIAPSSRVFGRGELVEDPKVIAKKYLTSYFIIDILSILPLPQVVVVIILPVVDGPVPLAAKNLFEFVILIQYIPRFARIYPLFNEINRTSGILTETAWAGAVVNLFLYMLASHTFGAFWYLFSIERKDTCWYEVCKDQVNCHPRYWYCGYHRPENHTFPTGSCSYIPPDQGHNSTKYLQSTTVRVEEMRVKRRDTDQWMSQRMLPGNLRERIRRYEQYKWQETRGVEERGLIRNLPKDLRRDINRHLCLDLIKKVPIFGKMDETILDAICDRLKATLYPKDSYIVREGDPVDEMLFIMRGNLVSVTTNGGRTGFFNAVSLKAGDFCGEGLLTWALDPQSSSNLPISPRTVQALSEVEAFSLVADDLKSVASQFRQLHHKDIQHTFRQSDASDGIFFLVSFRATETFPDHCAKVTTHIRELILFPVQWKTWAACFIQAAWRSHCRRKRAKSLRQAELQHALANEASASPSLGVAIYVSKFAANALRNLRQNGTHATGLPHRLSFLPQKPREPDFSAQQHN</sequence>
<dbReference type="GO" id="GO:0044325">
    <property type="term" value="F:transmembrane transporter binding"/>
    <property type="evidence" value="ECO:0007669"/>
    <property type="project" value="UniProtKB-ARBA"/>
</dbReference>
<dbReference type="FunFam" id="1.10.287.630:FF:000003">
    <property type="entry name" value="Cyclic nucleotide-gated ion channel 1"/>
    <property type="match status" value="1"/>
</dbReference>
<feature type="transmembrane region" description="Helical" evidence="14">
    <location>
        <begin position="583"/>
        <end position="606"/>
    </location>
</feature>
<dbReference type="PANTHER" id="PTHR45651:SF94">
    <property type="entry name" value="CYCLIC NUCLEOTIDE-BINDING DOMAIN-CONTAINING PROTEIN"/>
    <property type="match status" value="1"/>
</dbReference>
<dbReference type="AlphaFoldDB" id="A0A6N2KQT0"/>
<feature type="compositionally biased region" description="Polar residues" evidence="13">
    <location>
        <begin position="408"/>
        <end position="417"/>
    </location>
</feature>
<evidence type="ECO:0000256" key="10">
    <source>
        <dbReference type="ARBA" id="ARBA00023303"/>
    </source>
</evidence>
<dbReference type="InterPro" id="IPR018490">
    <property type="entry name" value="cNMP-bd_dom_sf"/>
</dbReference>
<accession>A0A6N2KQT0</accession>
<dbReference type="FunFam" id="2.60.120.10:FF:000024">
    <property type="entry name" value="Cyclic nucleotide-gated ion channel 1"/>
    <property type="match status" value="1"/>
</dbReference>
<keyword evidence="4 14" id="KW-0812">Transmembrane</keyword>
<evidence type="ECO:0000256" key="1">
    <source>
        <dbReference type="ARBA" id="ARBA00004232"/>
    </source>
</evidence>
<dbReference type="InterPro" id="IPR005821">
    <property type="entry name" value="Ion_trans_dom"/>
</dbReference>
<feature type="region of interest" description="Disordered" evidence="13">
    <location>
        <begin position="1046"/>
        <end position="1073"/>
    </location>
</feature>
<evidence type="ECO:0000256" key="5">
    <source>
        <dbReference type="ARBA" id="ARBA00022989"/>
    </source>
</evidence>
<dbReference type="InterPro" id="IPR006476">
    <property type="entry name" value="CHP01589_pln"/>
</dbReference>
<dbReference type="InterPro" id="IPR014710">
    <property type="entry name" value="RmlC-like_jellyroll"/>
</dbReference>
<feature type="domain" description="Cyclic nucleotide-binding" evidence="15">
    <location>
        <begin position="811"/>
        <end position="941"/>
    </location>
</feature>
<keyword evidence="9" id="KW-1071">Ligand-gated ion channel</keyword>
<feature type="compositionally biased region" description="Low complexity" evidence="13">
    <location>
        <begin position="52"/>
        <end position="68"/>
    </location>
</feature>
<dbReference type="InterPro" id="IPR000595">
    <property type="entry name" value="cNMP-bd_dom"/>
</dbReference>
<feature type="region of interest" description="Disordered" evidence="13">
    <location>
        <begin position="260"/>
        <end position="283"/>
    </location>
</feature>
<evidence type="ECO:0000256" key="8">
    <source>
        <dbReference type="ARBA" id="ARBA00023242"/>
    </source>
</evidence>
<comment type="subcellular location">
    <subcellularLocation>
        <location evidence="1">Nucleus membrane</location>
        <topology evidence="1">Multi-pass membrane protein</topology>
    </subcellularLocation>
</comment>
<name>A0A6N2KQT0_SALVM</name>
<dbReference type="SUPFAM" id="SSF51206">
    <property type="entry name" value="cAMP-binding domain-like"/>
    <property type="match status" value="1"/>
</dbReference>
<feature type="transmembrane region" description="Helical" evidence="14">
    <location>
        <begin position="652"/>
        <end position="676"/>
    </location>
</feature>
<feature type="transmembrane region" description="Helical" evidence="14">
    <location>
        <begin position="494"/>
        <end position="516"/>
    </location>
</feature>
<evidence type="ECO:0000256" key="9">
    <source>
        <dbReference type="ARBA" id="ARBA00023286"/>
    </source>
</evidence>
<dbReference type="CDD" id="cd00038">
    <property type="entry name" value="CAP_ED"/>
    <property type="match status" value="1"/>
</dbReference>
<feature type="compositionally biased region" description="Polar residues" evidence="13">
    <location>
        <begin position="39"/>
        <end position="51"/>
    </location>
</feature>
<dbReference type="EMBL" id="CAADRP010000469">
    <property type="protein sequence ID" value="VFU28926.1"/>
    <property type="molecule type" value="Genomic_DNA"/>
</dbReference>
<organism evidence="16">
    <name type="scientific">Salix viminalis</name>
    <name type="common">Common osier</name>
    <name type="synonym">Basket willow</name>
    <dbReference type="NCBI Taxonomy" id="40686"/>
    <lineage>
        <taxon>Eukaryota</taxon>
        <taxon>Viridiplantae</taxon>
        <taxon>Streptophyta</taxon>
        <taxon>Embryophyta</taxon>
        <taxon>Tracheophyta</taxon>
        <taxon>Spermatophyta</taxon>
        <taxon>Magnoliopsida</taxon>
        <taxon>eudicotyledons</taxon>
        <taxon>Gunneridae</taxon>
        <taxon>Pentapetalae</taxon>
        <taxon>rosids</taxon>
        <taxon>fabids</taxon>
        <taxon>Malpighiales</taxon>
        <taxon>Salicaceae</taxon>
        <taxon>Saliceae</taxon>
        <taxon>Salix</taxon>
    </lineage>
</organism>
<evidence type="ECO:0000256" key="14">
    <source>
        <dbReference type="SAM" id="Phobius"/>
    </source>
</evidence>
<dbReference type="Gene3D" id="1.10.287.630">
    <property type="entry name" value="Helix hairpin bin"/>
    <property type="match status" value="1"/>
</dbReference>
<keyword evidence="6" id="KW-0406">Ion transport</keyword>
<dbReference type="PROSITE" id="PS50042">
    <property type="entry name" value="CNMP_BINDING_3"/>
    <property type="match status" value="1"/>
</dbReference>
<dbReference type="SMART" id="SM00100">
    <property type="entry name" value="cNMP"/>
    <property type="match status" value="1"/>
</dbReference>
<keyword evidence="7 14" id="KW-0472">Membrane</keyword>
<dbReference type="CDD" id="cd23767">
    <property type="entry name" value="IQCD"/>
    <property type="match status" value="1"/>
</dbReference>
<dbReference type="PROSITE" id="PS50096">
    <property type="entry name" value="IQ"/>
    <property type="match status" value="1"/>
</dbReference>
<protein>
    <recommendedName>
        <fullName evidence="15">Cyclic nucleotide-binding domain-containing protein</fullName>
    </recommendedName>
</protein>
<evidence type="ECO:0000256" key="4">
    <source>
        <dbReference type="ARBA" id="ARBA00022692"/>
    </source>
</evidence>
<dbReference type="GO" id="GO:0031965">
    <property type="term" value="C:nuclear membrane"/>
    <property type="evidence" value="ECO:0007669"/>
    <property type="project" value="UniProtKB-SubCell"/>
</dbReference>
<evidence type="ECO:0000256" key="11">
    <source>
        <dbReference type="ARBA" id="ARBA00056117"/>
    </source>
</evidence>
<reference evidence="16" key="1">
    <citation type="submission" date="2019-03" db="EMBL/GenBank/DDBJ databases">
        <authorList>
            <person name="Mank J."/>
            <person name="Almeida P."/>
        </authorList>
    </citation>
    <scope>NUCLEOTIDE SEQUENCE</scope>
    <source>
        <strain evidence="16">78183</strain>
    </source>
</reference>
<gene>
    <name evidence="16" type="ORF">SVIM_LOCUS99500</name>
</gene>
<dbReference type="PANTHER" id="PTHR45651">
    <property type="entry name" value="CYCLIC NUCLEOTIDE-GATED ION CHANNEL 15-RELATED-RELATED"/>
    <property type="match status" value="1"/>
</dbReference>
<evidence type="ECO:0000313" key="16">
    <source>
        <dbReference type="EMBL" id="VFU28926.1"/>
    </source>
</evidence>
<keyword evidence="10" id="KW-0407">Ion channel</keyword>
<evidence type="ECO:0000256" key="7">
    <source>
        <dbReference type="ARBA" id="ARBA00023136"/>
    </source>
</evidence>
<comment type="similarity">
    <text evidence="2">Belongs to the cyclic nucleotide-gated cation channel (TC 1.A.1.5) family.</text>
</comment>
<evidence type="ECO:0000256" key="12">
    <source>
        <dbReference type="ARBA" id="ARBA00064416"/>
    </source>
</evidence>
<feature type="compositionally biased region" description="Polar residues" evidence="13">
    <location>
        <begin position="270"/>
        <end position="283"/>
    </location>
</feature>
<comment type="function">
    <text evidence="11">Cyclic nucleotide-gated channel involved in the establishment of both rhizobial and mycorrhizal associations. Required for full activation of nuclear-localized Ca(2+) oscillations by Nod and Myc factors. Simultaneous activation of the K(+)-permeable channel DMI1 and the Ca(2+) channel CNGC15 can give rise to sustained Ca(2+) oscillations. May function during fertilization in both female and male gametophytic Ca(2+) signaling.</text>
</comment>
<evidence type="ECO:0000259" key="15">
    <source>
        <dbReference type="PROSITE" id="PS50042"/>
    </source>
</evidence>
<dbReference type="Pfam" id="PF00520">
    <property type="entry name" value="Ion_trans"/>
    <property type="match status" value="1"/>
</dbReference>
<dbReference type="SUPFAM" id="SSF81324">
    <property type="entry name" value="Voltage-gated potassium channels"/>
    <property type="match status" value="1"/>
</dbReference>
<dbReference type="Pfam" id="PF09713">
    <property type="entry name" value="A_thal_3526"/>
    <property type="match status" value="1"/>
</dbReference>
<dbReference type="Pfam" id="PF00027">
    <property type="entry name" value="cNMP_binding"/>
    <property type="match status" value="1"/>
</dbReference>
<dbReference type="Gene3D" id="2.60.120.10">
    <property type="entry name" value="Jelly Rolls"/>
    <property type="match status" value="1"/>
</dbReference>
<keyword evidence="3" id="KW-0813">Transport</keyword>
<feature type="region of interest" description="Disordered" evidence="13">
    <location>
        <begin position="1"/>
        <end position="92"/>
    </location>
</feature>
<evidence type="ECO:0000256" key="13">
    <source>
        <dbReference type="SAM" id="MobiDB-lite"/>
    </source>
</evidence>
<feature type="transmembrane region" description="Helical" evidence="14">
    <location>
        <begin position="612"/>
        <end position="631"/>
    </location>
</feature>
<keyword evidence="8" id="KW-0539">Nucleus</keyword>
<evidence type="ECO:0000256" key="2">
    <source>
        <dbReference type="ARBA" id="ARBA00010486"/>
    </source>
</evidence>
<evidence type="ECO:0000256" key="3">
    <source>
        <dbReference type="ARBA" id="ARBA00022448"/>
    </source>
</evidence>
<feature type="region of interest" description="Disordered" evidence="13">
    <location>
        <begin position="392"/>
        <end position="417"/>
    </location>
</feature>
<dbReference type="NCBIfam" id="TIGR01589">
    <property type="entry name" value="A_thal_3526"/>
    <property type="match status" value="1"/>
</dbReference>
<dbReference type="GO" id="GO:0005216">
    <property type="term" value="F:monoatomic ion channel activity"/>
    <property type="evidence" value="ECO:0007669"/>
    <property type="project" value="InterPro"/>
</dbReference>
<dbReference type="Gene3D" id="1.10.287.70">
    <property type="match status" value="1"/>
</dbReference>
<proteinExistence type="inferred from homology"/>
<evidence type="ECO:0000256" key="6">
    <source>
        <dbReference type="ARBA" id="ARBA00023065"/>
    </source>
</evidence>
<keyword evidence="5 14" id="KW-1133">Transmembrane helix</keyword>
<comment type="subunit">
    <text evidence="12">Interacts (via N-terminus) with DMI1 (via c-terminus). The Nod factor has no effect on this interaction, implying that the complex is maintained after activation.</text>
</comment>